<sequence length="186" mass="20146">MGHLNSCMSFVSYRSRAPYDTADSIGTLLGSDASEISSLNYISSTSEKIPADQLILVPNYSGVAHIDFQSLTTCQAVAGQNNYNPDQIPTETEFIVPVRCACPSEKQAASGVTSLLTYTIYNDTGVTSIGEVWGRQTEHTVSGDNELHMLPTFDSIEEPIDQSTDFSSEMESGSVQISFIQDAPRS</sequence>
<evidence type="ECO:0000259" key="1">
    <source>
        <dbReference type="Pfam" id="PF23446"/>
    </source>
</evidence>
<dbReference type="Proteomes" id="UP000813462">
    <property type="component" value="Unassembled WGS sequence"/>
</dbReference>
<dbReference type="InterPro" id="IPR056562">
    <property type="entry name" value="LysM2_CERK1_LYK3_4_5"/>
</dbReference>
<dbReference type="EMBL" id="JAEACU010000363">
    <property type="protein sequence ID" value="KAH7510773.1"/>
    <property type="molecule type" value="Genomic_DNA"/>
</dbReference>
<dbReference type="PANTHER" id="PTHR45927">
    <property type="entry name" value="LYSM-DOMAIN RECEPTOR-LIKE KINASE-RELATED"/>
    <property type="match status" value="1"/>
</dbReference>
<dbReference type="Pfam" id="PF23446">
    <property type="entry name" value="LysM1_NFP_LYK"/>
    <property type="match status" value="1"/>
</dbReference>
<feature type="domain" description="NFP/LYK4/5 first LysM" evidence="1">
    <location>
        <begin position="6"/>
        <end position="58"/>
    </location>
</feature>
<evidence type="ECO:0000259" key="2">
    <source>
        <dbReference type="Pfam" id="PF23472"/>
    </source>
</evidence>
<name>A0A978U8I9_ZIZJJ</name>
<reference evidence="3" key="1">
    <citation type="journal article" date="2021" name="Front. Plant Sci.">
        <title>Chromosome-Scale Genome Assembly for Chinese Sour Jujube and Insights Into Its Genome Evolution and Domestication Signature.</title>
        <authorList>
            <person name="Shen L.-Y."/>
            <person name="Luo H."/>
            <person name="Wang X.-L."/>
            <person name="Wang X.-M."/>
            <person name="Qiu X.-J."/>
            <person name="Liu H."/>
            <person name="Zhou S.-S."/>
            <person name="Jia K.-H."/>
            <person name="Nie S."/>
            <person name="Bao Y.-T."/>
            <person name="Zhang R.-G."/>
            <person name="Yun Q.-Z."/>
            <person name="Chai Y.-H."/>
            <person name="Lu J.-Y."/>
            <person name="Li Y."/>
            <person name="Zhao S.-W."/>
            <person name="Mao J.-F."/>
            <person name="Jia S.-G."/>
            <person name="Mao Y.-M."/>
        </authorList>
    </citation>
    <scope>NUCLEOTIDE SEQUENCE</scope>
    <source>
        <strain evidence="3">AT0</strain>
        <tissue evidence="3">Leaf</tissue>
    </source>
</reference>
<dbReference type="PANTHER" id="PTHR45927:SF6">
    <property type="entry name" value="PROTEIN LYK5"/>
    <property type="match status" value="1"/>
</dbReference>
<gene>
    <name evidence="3" type="ORF">FEM48_ZijujUnG0090200</name>
</gene>
<dbReference type="InterPro" id="IPR052611">
    <property type="entry name" value="Plant_RLK_LysM"/>
</dbReference>
<evidence type="ECO:0000313" key="4">
    <source>
        <dbReference type="Proteomes" id="UP000813462"/>
    </source>
</evidence>
<dbReference type="AlphaFoldDB" id="A0A978U8I9"/>
<proteinExistence type="predicted"/>
<organism evidence="3 4">
    <name type="scientific">Ziziphus jujuba var. spinosa</name>
    <dbReference type="NCBI Taxonomy" id="714518"/>
    <lineage>
        <taxon>Eukaryota</taxon>
        <taxon>Viridiplantae</taxon>
        <taxon>Streptophyta</taxon>
        <taxon>Embryophyta</taxon>
        <taxon>Tracheophyta</taxon>
        <taxon>Spermatophyta</taxon>
        <taxon>Magnoliopsida</taxon>
        <taxon>eudicotyledons</taxon>
        <taxon>Gunneridae</taxon>
        <taxon>Pentapetalae</taxon>
        <taxon>rosids</taxon>
        <taxon>fabids</taxon>
        <taxon>Rosales</taxon>
        <taxon>Rhamnaceae</taxon>
        <taxon>Paliureae</taxon>
        <taxon>Ziziphus</taxon>
    </lineage>
</organism>
<accession>A0A978U8I9</accession>
<dbReference type="InterPro" id="IPR056561">
    <property type="entry name" value="NFP_LYK_LysM1"/>
</dbReference>
<evidence type="ECO:0000313" key="3">
    <source>
        <dbReference type="EMBL" id="KAH7510773.1"/>
    </source>
</evidence>
<dbReference type="Pfam" id="PF23472">
    <property type="entry name" value="LysM2_CERK1_LYK3_4_5"/>
    <property type="match status" value="1"/>
</dbReference>
<protein>
    <submittedName>
        <fullName evidence="3">Uncharacterized protein</fullName>
    </submittedName>
</protein>
<comment type="caution">
    <text evidence="3">The sequence shown here is derived from an EMBL/GenBank/DDBJ whole genome shotgun (WGS) entry which is preliminary data.</text>
</comment>
<feature type="domain" description="LYK3/4/5 second LysM" evidence="2">
    <location>
        <begin position="59"/>
        <end position="99"/>
    </location>
</feature>